<gene>
    <name evidence="1" type="ORF">FXN65_24690</name>
</gene>
<organism evidence="1 2">
    <name type="scientific">Metapseudomonas lalkuanensis</name>
    <dbReference type="NCBI Taxonomy" id="2604832"/>
    <lineage>
        <taxon>Bacteria</taxon>
        <taxon>Pseudomonadati</taxon>
        <taxon>Pseudomonadota</taxon>
        <taxon>Gammaproteobacteria</taxon>
        <taxon>Pseudomonadales</taxon>
        <taxon>Pseudomonadaceae</taxon>
        <taxon>Metapseudomonas</taxon>
    </lineage>
</organism>
<accession>A0A5J6QRH7</accession>
<reference evidence="1 2" key="1">
    <citation type="submission" date="2019-08" db="EMBL/GenBank/DDBJ databases">
        <title>Whole-genome Sequencing of e-waste polymer degrading bacterium Pseudomonas sp. strain PE08.</title>
        <authorList>
            <person name="Kirdat K."/>
            <person name="Debbarma P."/>
            <person name="Narawade N."/>
            <person name="Suyal D."/>
            <person name="Thorat V."/>
            <person name="Shouche Y."/>
            <person name="Goel R."/>
            <person name="Yadav A."/>
        </authorList>
    </citation>
    <scope>NUCLEOTIDE SEQUENCE [LARGE SCALE GENOMIC DNA]</scope>
    <source>
        <strain evidence="1 2">PE08</strain>
    </source>
</reference>
<name>A0A5J6QRH7_9GAMM</name>
<evidence type="ECO:0000313" key="2">
    <source>
        <dbReference type="Proteomes" id="UP000327179"/>
    </source>
</evidence>
<dbReference type="AlphaFoldDB" id="A0A5J6QRH7"/>
<proteinExistence type="predicted"/>
<dbReference type="EMBL" id="CP043311">
    <property type="protein sequence ID" value="QEY65100.1"/>
    <property type="molecule type" value="Genomic_DNA"/>
</dbReference>
<dbReference type="KEGG" id="plal:FXN65_24690"/>
<dbReference type="RefSeq" id="WP_151137357.1">
    <property type="nucleotide sequence ID" value="NZ_CP043311.1"/>
</dbReference>
<keyword evidence="2" id="KW-1185">Reference proteome</keyword>
<dbReference type="Proteomes" id="UP000327179">
    <property type="component" value="Chromosome"/>
</dbReference>
<evidence type="ECO:0000313" key="1">
    <source>
        <dbReference type="EMBL" id="QEY65100.1"/>
    </source>
</evidence>
<protein>
    <submittedName>
        <fullName evidence="1">Uncharacterized protein</fullName>
    </submittedName>
</protein>
<sequence length="158" mass="18187">MFILTKDLAIVADAAAAWTGYERYLLSLKDRLPSETYEFAIADWHYDPRDHRCPHDAWVENFELAEISSGPRSEIRSLQLTVTLLGAYHDGNIKIEYRDVASCNVATKGGKHGDWLYDEVRISDCGLVIHEVELQNSHWMIECKSIEYRWLPFVPGSR</sequence>